<evidence type="ECO:0000313" key="1">
    <source>
        <dbReference type="EMBL" id="OUN44115.1"/>
    </source>
</evidence>
<gene>
    <name evidence="1" type="ORF">B5G21_02270</name>
</gene>
<organism evidence="1 2">
    <name type="scientific">Enorma massiliensis</name>
    <dbReference type="NCBI Taxonomy" id="1472761"/>
    <lineage>
        <taxon>Bacteria</taxon>
        <taxon>Bacillati</taxon>
        <taxon>Actinomycetota</taxon>
        <taxon>Coriobacteriia</taxon>
        <taxon>Coriobacteriales</taxon>
        <taxon>Coriobacteriaceae</taxon>
        <taxon>Enorma</taxon>
    </lineage>
</organism>
<dbReference type="Proteomes" id="UP000196560">
    <property type="component" value="Unassembled WGS sequence"/>
</dbReference>
<protein>
    <submittedName>
        <fullName evidence="1">Uncharacterized protein</fullName>
    </submittedName>
</protein>
<keyword evidence="2" id="KW-1185">Reference proteome</keyword>
<dbReference type="EMBL" id="NFHO01000002">
    <property type="protein sequence ID" value="OUN44115.1"/>
    <property type="molecule type" value="Genomic_DNA"/>
</dbReference>
<comment type="caution">
    <text evidence="1">The sequence shown here is derived from an EMBL/GenBank/DDBJ whole genome shotgun (WGS) entry which is preliminary data.</text>
</comment>
<accession>A0A1Y3U7K1</accession>
<proteinExistence type="predicted"/>
<evidence type="ECO:0000313" key="2">
    <source>
        <dbReference type="Proteomes" id="UP000196560"/>
    </source>
</evidence>
<sequence length="73" mass="7536">MLDAGGIRLVDISVFGHFFVRRRIQANEGEGKGAAQAAGFLPVVTRLLGPLAAKCPKAAITFAPEGVNSVSLG</sequence>
<name>A0A1Y3U7K1_9ACTN</name>
<dbReference type="AlphaFoldDB" id="A0A1Y3U7K1"/>
<reference evidence="2" key="1">
    <citation type="submission" date="2017-04" db="EMBL/GenBank/DDBJ databases">
        <title>Function of individual gut microbiota members based on whole genome sequencing of pure cultures obtained from chicken caecum.</title>
        <authorList>
            <person name="Medvecky M."/>
            <person name="Cejkova D."/>
            <person name="Polansky O."/>
            <person name="Karasova D."/>
            <person name="Kubasova T."/>
            <person name="Cizek A."/>
            <person name="Rychlik I."/>
        </authorList>
    </citation>
    <scope>NUCLEOTIDE SEQUENCE [LARGE SCALE GENOMIC DNA]</scope>
    <source>
        <strain evidence="2">An70</strain>
    </source>
</reference>